<name>A0A101A0T5_9MYCO</name>
<dbReference type="EMBL" id="LQIR01000056">
    <property type="protein sequence ID" value="KUI09178.1"/>
    <property type="molecule type" value="Genomic_DNA"/>
</dbReference>
<dbReference type="InterPro" id="IPR011251">
    <property type="entry name" value="Luciferase-like_dom"/>
</dbReference>
<dbReference type="RefSeq" id="WP_064399454.1">
    <property type="nucleotide sequence ID" value="NZ_LQIR01000056.1"/>
</dbReference>
<keyword evidence="4" id="KW-0503">Monooxygenase</keyword>
<organism evidence="6 7">
    <name type="scientific">Mycobacterium lehmannii</name>
    <dbReference type="NCBI Taxonomy" id="2048550"/>
    <lineage>
        <taxon>Bacteria</taxon>
        <taxon>Bacillati</taxon>
        <taxon>Actinomycetota</taxon>
        <taxon>Actinomycetes</taxon>
        <taxon>Mycobacteriales</taxon>
        <taxon>Mycobacteriaceae</taxon>
        <taxon>Mycobacterium</taxon>
    </lineage>
</organism>
<dbReference type="GO" id="GO:0046306">
    <property type="term" value="P:alkanesulfonate catabolic process"/>
    <property type="evidence" value="ECO:0007669"/>
    <property type="project" value="TreeGrafter"/>
</dbReference>
<dbReference type="PANTHER" id="PTHR42847">
    <property type="entry name" value="ALKANESULFONATE MONOOXYGENASE"/>
    <property type="match status" value="1"/>
</dbReference>
<dbReference type="InterPro" id="IPR050172">
    <property type="entry name" value="SsuD_RutA_monooxygenase"/>
</dbReference>
<dbReference type="NCBIfam" id="TIGR03621">
    <property type="entry name" value="F420_MSMEG_2516"/>
    <property type="match status" value="1"/>
</dbReference>
<evidence type="ECO:0000313" key="6">
    <source>
        <dbReference type="EMBL" id="KUI09178.1"/>
    </source>
</evidence>
<keyword evidence="3" id="KW-0560">Oxidoreductase</keyword>
<sequence>MTKPFRFGVGLQAARRQKSVQDWARRAEDMGYDIVHVADHLYTTAPFPMMTAMAMATERLRVGTFVLNAGFYRPALLAREVTTLRDLSGGRFDLGLGAGYVKEEFEQAELPYPSAGQRVDWLRHVTEHMTEHAPDVPILIAGNGDRLLTLAAQRADIIGLTGGAPITATSDPLADRVAFVRQAAGDRFDDLELNIAVTAMPTDDSGRPDLSITSRFLPHLSEEELLATPAVLSGSTSEIADTLRGYRETYGISYITVQQLHAEPFAKVIAEL</sequence>
<dbReference type="Pfam" id="PF00296">
    <property type="entry name" value="Bac_luciferase"/>
    <property type="match status" value="1"/>
</dbReference>
<protein>
    <submittedName>
        <fullName evidence="6">Luciferase</fullName>
    </submittedName>
</protein>
<keyword evidence="1" id="KW-0285">Flavoprotein</keyword>
<dbReference type="InterPro" id="IPR019923">
    <property type="entry name" value="Lucif-like_OxRdtase_MSMEG_2516"/>
</dbReference>
<gene>
    <name evidence="6" type="ORF">AU192_17255</name>
</gene>
<dbReference type="Proteomes" id="UP000053707">
    <property type="component" value="Unassembled WGS sequence"/>
</dbReference>
<accession>A0A101A0T5</accession>
<comment type="caution">
    <text evidence="6">The sequence shown here is derived from an EMBL/GenBank/DDBJ whole genome shotgun (WGS) entry which is preliminary data.</text>
</comment>
<dbReference type="GO" id="GO:0008726">
    <property type="term" value="F:alkanesulfonate monooxygenase activity"/>
    <property type="evidence" value="ECO:0007669"/>
    <property type="project" value="TreeGrafter"/>
</dbReference>
<dbReference type="InterPro" id="IPR036661">
    <property type="entry name" value="Luciferase-like_sf"/>
</dbReference>
<dbReference type="PANTHER" id="PTHR42847:SF4">
    <property type="entry name" value="ALKANESULFONATE MONOOXYGENASE-RELATED"/>
    <property type="match status" value="1"/>
</dbReference>
<dbReference type="Gene3D" id="3.20.20.30">
    <property type="entry name" value="Luciferase-like domain"/>
    <property type="match status" value="1"/>
</dbReference>
<evidence type="ECO:0000259" key="5">
    <source>
        <dbReference type="Pfam" id="PF00296"/>
    </source>
</evidence>
<evidence type="ECO:0000313" key="7">
    <source>
        <dbReference type="Proteomes" id="UP000053707"/>
    </source>
</evidence>
<evidence type="ECO:0000256" key="2">
    <source>
        <dbReference type="ARBA" id="ARBA00022643"/>
    </source>
</evidence>
<keyword evidence="2" id="KW-0288">FMN</keyword>
<evidence type="ECO:0000256" key="3">
    <source>
        <dbReference type="ARBA" id="ARBA00023002"/>
    </source>
</evidence>
<dbReference type="SUPFAM" id="SSF51679">
    <property type="entry name" value="Bacterial luciferase-like"/>
    <property type="match status" value="1"/>
</dbReference>
<feature type="domain" description="Luciferase-like" evidence="5">
    <location>
        <begin position="4"/>
        <end position="204"/>
    </location>
</feature>
<dbReference type="AlphaFoldDB" id="A0A101A0T5"/>
<evidence type="ECO:0000256" key="4">
    <source>
        <dbReference type="ARBA" id="ARBA00023033"/>
    </source>
</evidence>
<reference evidence="6 7" key="1">
    <citation type="submission" date="2016-01" db="EMBL/GenBank/DDBJ databases">
        <authorList>
            <consortium name="TB Trials Study Group"/>
            <person name="Sutton G."/>
            <person name="Brinkac L."/>
            <person name="Sanka R."/>
            <person name="Adams M."/>
            <person name="Lau E.L."/>
            <person name="Macaden R."/>
            <person name="Grewal H.M.S."/>
        </authorList>
    </citation>
    <scope>NUCLEOTIDE SEQUENCE [LARGE SCALE GENOMIC DNA]</scope>
    <source>
        <strain evidence="6 7">IS-1744</strain>
    </source>
</reference>
<proteinExistence type="predicted"/>
<keyword evidence="7" id="KW-1185">Reference proteome</keyword>
<evidence type="ECO:0000256" key="1">
    <source>
        <dbReference type="ARBA" id="ARBA00022630"/>
    </source>
</evidence>